<dbReference type="EMBL" id="BAAAGS010000019">
    <property type="protein sequence ID" value="GAA0530613.1"/>
    <property type="molecule type" value="Genomic_DNA"/>
</dbReference>
<comment type="caution">
    <text evidence="3">The sequence shown here is derived from an EMBL/GenBank/DDBJ whole genome shotgun (WGS) entry which is preliminary data.</text>
</comment>
<organism evidence="3 4">
    <name type="scientific">Saccharopolyspora erythraea</name>
    <name type="common">Streptomyces erythraeus</name>
    <dbReference type="NCBI Taxonomy" id="1836"/>
    <lineage>
        <taxon>Bacteria</taxon>
        <taxon>Bacillati</taxon>
        <taxon>Actinomycetota</taxon>
        <taxon>Actinomycetes</taxon>
        <taxon>Pseudonocardiales</taxon>
        <taxon>Pseudonocardiaceae</taxon>
        <taxon>Saccharopolyspora</taxon>
    </lineage>
</organism>
<name>A0ABN1D1N8_SACER</name>
<proteinExistence type="predicted"/>
<feature type="region of interest" description="Disordered" evidence="1">
    <location>
        <begin position="152"/>
        <end position="172"/>
    </location>
</feature>
<dbReference type="CDD" id="cd12108">
    <property type="entry name" value="Hr-like"/>
    <property type="match status" value="1"/>
</dbReference>
<gene>
    <name evidence="3" type="ORF">GCM10009533_32290</name>
</gene>
<dbReference type="RefSeq" id="WP_009946748.1">
    <property type="nucleotide sequence ID" value="NZ_BAAAGS010000019.1"/>
</dbReference>
<dbReference type="PANTHER" id="PTHR35585:SF1">
    <property type="entry name" value="HHE DOMAIN PROTEIN (AFU_ORTHOLOGUE AFUA_4G00730)"/>
    <property type="match status" value="1"/>
</dbReference>
<feature type="domain" description="Hemerythrin-like" evidence="2">
    <location>
        <begin position="11"/>
        <end position="129"/>
    </location>
</feature>
<keyword evidence="4" id="KW-1185">Reference proteome</keyword>
<dbReference type="PANTHER" id="PTHR35585">
    <property type="entry name" value="HHE DOMAIN PROTEIN (AFU_ORTHOLOGUE AFUA_4G00730)"/>
    <property type="match status" value="1"/>
</dbReference>
<dbReference type="InterPro" id="IPR012312">
    <property type="entry name" value="Hemerythrin-like"/>
</dbReference>
<evidence type="ECO:0000313" key="4">
    <source>
        <dbReference type="Proteomes" id="UP001500729"/>
    </source>
</evidence>
<evidence type="ECO:0000256" key="1">
    <source>
        <dbReference type="SAM" id="MobiDB-lite"/>
    </source>
</evidence>
<reference evidence="3 4" key="1">
    <citation type="journal article" date="2019" name="Int. J. Syst. Evol. Microbiol.">
        <title>The Global Catalogue of Microorganisms (GCM) 10K type strain sequencing project: providing services to taxonomists for standard genome sequencing and annotation.</title>
        <authorList>
            <consortium name="The Broad Institute Genomics Platform"/>
            <consortium name="The Broad Institute Genome Sequencing Center for Infectious Disease"/>
            <person name="Wu L."/>
            <person name="Ma J."/>
        </authorList>
    </citation>
    <scope>NUCLEOTIDE SEQUENCE [LARGE SCALE GENOMIC DNA]</scope>
    <source>
        <strain evidence="3 4">JCM 10303</strain>
    </source>
</reference>
<dbReference type="Gene3D" id="1.20.120.520">
    <property type="entry name" value="nmb1532 protein domain like"/>
    <property type="match status" value="1"/>
</dbReference>
<evidence type="ECO:0000313" key="3">
    <source>
        <dbReference type="EMBL" id="GAA0530613.1"/>
    </source>
</evidence>
<dbReference type="Pfam" id="PF01814">
    <property type="entry name" value="Hemerythrin"/>
    <property type="match status" value="1"/>
</dbReference>
<dbReference type="Proteomes" id="UP001500729">
    <property type="component" value="Unassembled WGS sequence"/>
</dbReference>
<protein>
    <submittedName>
        <fullName evidence="3">Hemerythrin domain-containing protein</fullName>
    </submittedName>
</protein>
<feature type="compositionally biased region" description="Pro residues" evidence="1">
    <location>
        <begin position="155"/>
        <end position="164"/>
    </location>
</feature>
<sequence>MAQEAQKNGDLVDVLIQDHRDVESAFGEYERGGLTTEARRDLVDHIITELVRHSVAEEQHLYPAAREHLPDGDRIADHEIREHADAESVMKQIEGLDPDSADFDRLVRKLISEIRHHIEDEESDLFPRLRDVCSPQYLQEMGDKIVQAKKIAPTRPHPGAPDRPPANKLLDPGVGMIDRIRDALTGRGR</sequence>
<evidence type="ECO:0000259" key="2">
    <source>
        <dbReference type="Pfam" id="PF01814"/>
    </source>
</evidence>
<accession>A0ABN1D1N8</accession>